<protein>
    <submittedName>
        <fullName evidence="1">Uncharacterized protein</fullName>
    </submittedName>
</protein>
<dbReference type="EMBL" id="UINC01142952">
    <property type="protein sequence ID" value="SVD31594.1"/>
    <property type="molecule type" value="Genomic_DNA"/>
</dbReference>
<dbReference type="AlphaFoldDB" id="A0A382UBC3"/>
<sequence length="37" mass="4273">YNINRVNITIDFGLSFEPSRFGTVSVSFDQFESSIRE</sequence>
<feature type="non-terminal residue" evidence="1">
    <location>
        <position position="1"/>
    </location>
</feature>
<organism evidence="1">
    <name type="scientific">marine metagenome</name>
    <dbReference type="NCBI Taxonomy" id="408172"/>
    <lineage>
        <taxon>unclassified sequences</taxon>
        <taxon>metagenomes</taxon>
        <taxon>ecological metagenomes</taxon>
    </lineage>
</organism>
<evidence type="ECO:0000313" key="1">
    <source>
        <dbReference type="EMBL" id="SVD31594.1"/>
    </source>
</evidence>
<reference evidence="1" key="1">
    <citation type="submission" date="2018-05" db="EMBL/GenBank/DDBJ databases">
        <authorList>
            <person name="Lanie J.A."/>
            <person name="Ng W.-L."/>
            <person name="Kazmierczak K.M."/>
            <person name="Andrzejewski T.M."/>
            <person name="Davidsen T.M."/>
            <person name="Wayne K.J."/>
            <person name="Tettelin H."/>
            <person name="Glass J.I."/>
            <person name="Rusch D."/>
            <person name="Podicherti R."/>
            <person name="Tsui H.-C.T."/>
            <person name="Winkler M.E."/>
        </authorList>
    </citation>
    <scope>NUCLEOTIDE SEQUENCE</scope>
</reference>
<proteinExistence type="predicted"/>
<accession>A0A382UBC3</accession>
<gene>
    <name evidence="1" type="ORF">METZ01_LOCUS384448</name>
</gene>
<name>A0A382UBC3_9ZZZZ</name>